<dbReference type="AlphaFoldDB" id="A0A7D6VDK3"/>
<dbReference type="Proteomes" id="UP000515512">
    <property type="component" value="Chromosome"/>
</dbReference>
<evidence type="ECO:0000256" key="1">
    <source>
        <dbReference type="SAM" id="SignalP"/>
    </source>
</evidence>
<dbReference type="KEGG" id="nhu:H0264_19605"/>
<organism evidence="2 3">
    <name type="scientific">Nocardia huaxiensis</name>
    <dbReference type="NCBI Taxonomy" id="2755382"/>
    <lineage>
        <taxon>Bacteria</taxon>
        <taxon>Bacillati</taxon>
        <taxon>Actinomycetota</taxon>
        <taxon>Actinomycetes</taxon>
        <taxon>Mycobacteriales</taxon>
        <taxon>Nocardiaceae</taxon>
        <taxon>Nocardia</taxon>
    </lineage>
</organism>
<feature type="signal peptide" evidence="1">
    <location>
        <begin position="1"/>
        <end position="38"/>
    </location>
</feature>
<dbReference type="InterPro" id="IPR029058">
    <property type="entry name" value="AB_hydrolase_fold"/>
</dbReference>
<dbReference type="EMBL" id="CP059399">
    <property type="protein sequence ID" value="QLY27676.1"/>
    <property type="molecule type" value="Genomic_DNA"/>
</dbReference>
<evidence type="ECO:0000313" key="2">
    <source>
        <dbReference type="EMBL" id="QLY27676.1"/>
    </source>
</evidence>
<reference evidence="2 3" key="1">
    <citation type="submission" date="2020-07" db="EMBL/GenBank/DDBJ databases">
        <authorList>
            <person name="Zhuang K."/>
            <person name="Ran Y."/>
        </authorList>
    </citation>
    <scope>NUCLEOTIDE SEQUENCE [LARGE SCALE GENOMIC DNA]</scope>
    <source>
        <strain evidence="2 3">WCH-YHL-001</strain>
    </source>
</reference>
<evidence type="ECO:0000313" key="3">
    <source>
        <dbReference type="Proteomes" id="UP000515512"/>
    </source>
</evidence>
<keyword evidence="1" id="KW-0732">Signal</keyword>
<sequence length="388" mass="40423">MTRRSRSKKSSRSTRNTVITLVATALLAGGPLAGSALADPTGGAAPGTVVSNEALPEQLWVTGTASARRLTYWTQDSDGRPALSTGAIFIPAGTPPPGGWPVVSWEHGTVGVGDDCAPSTAGRSQRDMDYLATWLRQGYAIVATDYIGLGTPGVHTYLDGRAEAHAAIDMVRAARAVDDSLASKWVAIGQSQGGGAAVFTASLATGYAPELDYRGAVATGPASNVVEAFSLIGPQGPAVSQAHLTAYATYVLNGLQAARPGLDLDSYLTPLGKDLMTAAQTLCFTPMAQRAAGIPLNQLFSRPLSDGDLMATARPVLDVPMTGYDRPLFLGQGTNDLDVPIPLTTKLIADLELHGVRPEVHIYPGKDHSATMAASLPDSMPFVARLFA</sequence>
<dbReference type="PIRSF" id="PIRSF029171">
    <property type="entry name" value="Esterase_LipA"/>
    <property type="match status" value="1"/>
</dbReference>
<dbReference type="PANTHER" id="PTHR34853:SF1">
    <property type="entry name" value="LIPASE 5"/>
    <property type="match status" value="1"/>
</dbReference>
<protein>
    <submittedName>
        <fullName evidence="2">Prolyl oligopeptidase family serine peptidase</fullName>
    </submittedName>
</protein>
<dbReference type="PANTHER" id="PTHR34853">
    <property type="match status" value="1"/>
</dbReference>
<dbReference type="InterPro" id="IPR005152">
    <property type="entry name" value="Lipase_secreted"/>
</dbReference>
<name>A0A7D6VDK3_9NOCA</name>
<accession>A0A7D6VDK3</accession>
<dbReference type="SUPFAM" id="SSF53474">
    <property type="entry name" value="alpha/beta-Hydrolases"/>
    <property type="match status" value="1"/>
</dbReference>
<feature type="chain" id="PRO_5027826363" evidence="1">
    <location>
        <begin position="39"/>
        <end position="388"/>
    </location>
</feature>
<proteinExistence type="predicted"/>
<dbReference type="Gene3D" id="3.40.50.1820">
    <property type="entry name" value="alpha/beta hydrolase"/>
    <property type="match status" value="2"/>
</dbReference>
<dbReference type="GO" id="GO:0004806">
    <property type="term" value="F:triacylglycerol lipase activity"/>
    <property type="evidence" value="ECO:0007669"/>
    <property type="project" value="InterPro"/>
</dbReference>
<gene>
    <name evidence="2" type="ORF">H0264_19605</name>
</gene>
<dbReference type="GO" id="GO:0016042">
    <property type="term" value="P:lipid catabolic process"/>
    <property type="evidence" value="ECO:0007669"/>
    <property type="project" value="InterPro"/>
</dbReference>
<keyword evidence="3" id="KW-1185">Reference proteome</keyword>
<dbReference type="Pfam" id="PF03583">
    <property type="entry name" value="LIP"/>
    <property type="match status" value="1"/>
</dbReference>
<dbReference type="RefSeq" id="WP_181578884.1">
    <property type="nucleotide sequence ID" value="NZ_CP059399.1"/>
</dbReference>